<keyword evidence="4" id="KW-0677">Repeat</keyword>
<dbReference type="FunFam" id="2.20.100.10:FF:000005">
    <property type="entry name" value="ADAM metallopeptidase with thrombospondin type 1 motif 9"/>
    <property type="match status" value="2"/>
</dbReference>
<protein>
    <submittedName>
        <fullName evidence="10">Uncharacterized protein</fullName>
    </submittedName>
</protein>
<feature type="compositionally biased region" description="Acidic residues" evidence="7">
    <location>
        <begin position="571"/>
        <end position="585"/>
    </location>
</feature>
<keyword evidence="2" id="KW-0964">Secreted</keyword>
<evidence type="ECO:0000256" key="6">
    <source>
        <dbReference type="PIRSR" id="PIRSR613273-3"/>
    </source>
</evidence>
<feature type="disulfide bond" evidence="6">
    <location>
        <begin position="167"/>
        <end position="173"/>
    </location>
</feature>
<sequence>MPGECQERVCPDGAPGQTIARLARLTPGAPPRGGATPVLSRTLCARLHLASSRTVVAVVVVHGPHSADTHSTPLHLHSSCPQPPPHSSLRSRRRRRVRRASSSSVACTTVIFWSCSLAHSEASPSPEEDDPTADPNLVDSDGWGPWGAWSPCSRTCDGGVSTRSRRCMAKMGCVGDATRTRICNMQACPEPVDFRAAQCAAFDRVPYRGRLYEWTPVQDPSDPCSLTCQARQFKFMAKLAPRAQDGTRCREGALDMCVQGKCLPVGCDLELGSLAEVDECGICGGNGTACRAPIFAWAEAPFSPCSATCGGGTQESHPVCTSSDTGAEVDDRLCDVDSRPDSRVRTCSSNPCPPGWELSEWGECSVSCGGGRQLRNVSCVRPSATVAAAVAVADHFCPGQRPPSARPCNAHPCSRWTEGQWSQCSATCGVGTQTRAVECRDVRGRKSHLCDPKRRPRSKQQCSSGNPCFFKGKEFGSQEDAPPQSFDPFNNMYSKPQHQSPEPSFIVGDWGSCSVTCGDGVQKRPVQCKIFLEFSRTMARIPDKECAGIRPAEMQRCTLRPCALDQNRGESEEDIDEEGDADTGDGDVPFGGKQAVPYSWRSAGYTPCSASCLGGIRESLVECVRNADNSPVSYIMCDIKEKPVTVTETCNNKPCPPRWNASDFTACTKPCGGGSQWRSVQCVHEVTRGVGNTLVVPDSHCPQPRPQERRMCNLVDCVARWKPDKWTKCSKSCDGGVKTRKIRCQRELAYGSVAELPPSKCASRRKPRAVKPCNSKPCRGLKGSVQGGPERKVSLTAEGAASVYRGTTLKMRCPVKWLKDGAPVKASSRRIAVSRKGALRIRKMDFDDSGVYVCSTGTSSGQLILSVKPLASESPAKGMDCGRSSQQSCTECITGRHGTARTSMGHALKLIQFGYRWAYKYLTGNKNAMRSIFHAELSMHIHHLFYCFPINKFNTQFFILAGIDQETFSSKDLGGVGGKHSKGVNFPAFVNSVDDVTNKKRAKVLQQNLLVGWLLPFKIMMGERKIWATIRNNNHKETFAYAFCFSWLFWFCISHHGAQQQVRPKYVYIVKLVLRETCRLSSNINILILAFRKNLRKGTPRIKILSKSSEMQFPIFKALARCHCTHIGVLQGPVKPKSLSSEDDDDALMHNSYVLGRGNADSLQFEWETTAWSLCSQTCGGGGLQVRAAQCMVRLNNVSRTVDSTLCVDAGMEAPMVLQSCGSDSCPRWVTGPWSECSEGRCLGLSRSIQRRPVSCRLANDTAVDDEQCDPSSRPQDQQECFSELCRGVWKVGEWSECTATCGGSGFRTRILRCVWYGTDKPAGDSCRSQDRPEVLQGCEALPCGAVRENCEDHSRNCQMVRQFTMCHLKNYHDLCCATCNHS</sequence>
<feature type="disulfide bond" evidence="6">
    <location>
        <begin position="156"/>
        <end position="188"/>
    </location>
</feature>
<dbReference type="Pfam" id="PF00090">
    <property type="entry name" value="TSP_1"/>
    <property type="match status" value="1"/>
</dbReference>
<feature type="compositionally biased region" description="Polar residues" evidence="7">
    <location>
        <begin position="487"/>
        <end position="501"/>
    </location>
</feature>
<evidence type="ECO:0000313" key="10">
    <source>
        <dbReference type="EMBL" id="KAH9370071.1"/>
    </source>
</evidence>
<feature type="disulfide bond" evidence="6">
    <location>
        <begin position="152"/>
        <end position="183"/>
    </location>
</feature>
<dbReference type="InterPro" id="IPR036179">
    <property type="entry name" value="Ig-like_dom_sf"/>
</dbReference>
<evidence type="ECO:0000256" key="2">
    <source>
        <dbReference type="ARBA" id="ARBA00022525"/>
    </source>
</evidence>
<dbReference type="GO" id="GO:0006508">
    <property type="term" value="P:proteolysis"/>
    <property type="evidence" value="ECO:0007669"/>
    <property type="project" value="TreeGrafter"/>
</dbReference>
<feature type="domain" description="Ig-like" evidence="8">
    <location>
        <begin position="815"/>
        <end position="866"/>
    </location>
</feature>
<dbReference type="PROSITE" id="PS50092">
    <property type="entry name" value="TSP1"/>
    <property type="match status" value="9"/>
</dbReference>
<dbReference type="PRINTS" id="PR01857">
    <property type="entry name" value="ADAMTSFAMILY"/>
</dbReference>
<evidence type="ECO:0000256" key="3">
    <source>
        <dbReference type="ARBA" id="ARBA00022729"/>
    </source>
</evidence>
<keyword evidence="11" id="KW-1185">Reference proteome</keyword>
<feature type="region of interest" description="Disordered" evidence="7">
    <location>
        <begin position="66"/>
        <end position="101"/>
    </location>
</feature>
<evidence type="ECO:0000256" key="5">
    <source>
        <dbReference type="ARBA" id="ARBA00023157"/>
    </source>
</evidence>
<dbReference type="PANTHER" id="PTHR13723:SF281">
    <property type="entry name" value="PAPILIN"/>
    <property type="match status" value="1"/>
</dbReference>
<dbReference type="SMART" id="SM00209">
    <property type="entry name" value="TSP1"/>
    <property type="match status" value="12"/>
</dbReference>
<dbReference type="InterPro" id="IPR013273">
    <property type="entry name" value="ADAMTS/ADAMTS-like"/>
</dbReference>
<feature type="region of interest" description="Disordered" evidence="7">
    <location>
        <begin position="121"/>
        <end position="140"/>
    </location>
</feature>
<dbReference type="InterPro" id="IPR050439">
    <property type="entry name" value="ADAMTS_ADAMTS-like"/>
</dbReference>
<dbReference type="InterPro" id="IPR036383">
    <property type="entry name" value="TSP1_rpt_sf"/>
</dbReference>
<dbReference type="InterPro" id="IPR010909">
    <property type="entry name" value="PLAC"/>
</dbReference>
<name>A0A9J6G562_HAELO</name>
<dbReference type="GO" id="GO:0030198">
    <property type="term" value="P:extracellular matrix organization"/>
    <property type="evidence" value="ECO:0007669"/>
    <property type="project" value="InterPro"/>
</dbReference>
<keyword evidence="5 6" id="KW-1015">Disulfide bond</keyword>
<dbReference type="SUPFAM" id="SSF82895">
    <property type="entry name" value="TSP-1 type 1 repeat"/>
    <property type="match status" value="10"/>
</dbReference>
<dbReference type="PANTHER" id="PTHR13723">
    <property type="entry name" value="ADAMTS A DISINTEGRIN AND METALLOPROTEASE WITH THROMBOSPONDIN MOTIFS PROTEASE"/>
    <property type="match status" value="1"/>
</dbReference>
<accession>A0A9J6G562</accession>
<feature type="domain" description="PLAC" evidence="9">
    <location>
        <begin position="1347"/>
        <end position="1383"/>
    </location>
</feature>
<feature type="region of interest" description="Disordered" evidence="7">
    <location>
        <begin position="567"/>
        <end position="591"/>
    </location>
</feature>
<dbReference type="SMART" id="SM00408">
    <property type="entry name" value="IGc2"/>
    <property type="match status" value="1"/>
</dbReference>
<proteinExistence type="predicted"/>
<keyword evidence="3" id="KW-0732">Signal</keyword>
<dbReference type="Pfam" id="PF19030">
    <property type="entry name" value="TSP1_ADAMTS"/>
    <property type="match status" value="10"/>
</dbReference>
<dbReference type="PROSITE" id="PS50900">
    <property type="entry name" value="PLAC"/>
    <property type="match status" value="1"/>
</dbReference>
<dbReference type="Gene3D" id="2.20.100.10">
    <property type="entry name" value="Thrombospondin type-1 (TSP1) repeat"/>
    <property type="match status" value="10"/>
</dbReference>
<dbReference type="Gene3D" id="2.60.40.10">
    <property type="entry name" value="Immunoglobulins"/>
    <property type="match status" value="1"/>
</dbReference>
<reference evidence="10 11" key="1">
    <citation type="journal article" date="2020" name="Cell">
        <title>Large-Scale Comparative Analyses of Tick Genomes Elucidate Their Genetic Diversity and Vector Capacities.</title>
        <authorList>
            <consortium name="Tick Genome and Microbiome Consortium (TIGMIC)"/>
            <person name="Jia N."/>
            <person name="Wang J."/>
            <person name="Shi W."/>
            <person name="Du L."/>
            <person name="Sun Y."/>
            <person name="Zhan W."/>
            <person name="Jiang J.F."/>
            <person name="Wang Q."/>
            <person name="Zhang B."/>
            <person name="Ji P."/>
            <person name="Bell-Sakyi L."/>
            <person name="Cui X.M."/>
            <person name="Yuan T.T."/>
            <person name="Jiang B.G."/>
            <person name="Yang W.F."/>
            <person name="Lam T.T."/>
            <person name="Chang Q.C."/>
            <person name="Ding S.J."/>
            <person name="Wang X.J."/>
            <person name="Zhu J.G."/>
            <person name="Ruan X.D."/>
            <person name="Zhao L."/>
            <person name="Wei J.T."/>
            <person name="Ye R.Z."/>
            <person name="Que T.C."/>
            <person name="Du C.H."/>
            <person name="Zhou Y.H."/>
            <person name="Cheng J.X."/>
            <person name="Dai P.F."/>
            <person name="Guo W.B."/>
            <person name="Han X.H."/>
            <person name="Huang E.J."/>
            <person name="Li L.F."/>
            <person name="Wei W."/>
            <person name="Gao Y.C."/>
            <person name="Liu J.Z."/>
            <person name="Shao H.Z."/>
            <person name="Wang X."/>
            <person name="Wang C.C."/>
            <person name="Yang T.C."/>
            <person name="Huo Q.B."/>
            <person name="Li W."/>
            <person name="Chen H.Y."/>
            <person name="Chen S.E."/>
            <person name="Zhou L.G."/>
            <person name="Ni X.B."/>
            <person name="Tian J.H."/>
            <person name="Sheng Y."/>
            <person name="Liu T."/>
            <person name="Pan Y.S."/>
            <person name="Xia L.Y."/>
            <person name="Li J."/>
            <person name="Zhao F."/>
            <person name="Cao W.C."/>
        </authorList>
    </citation>
    <scope>NUCLEOTIDE SEQUENCE [LARGE SCALE GENOMIC DNA]</scope>
    <source>
        <strain evidence="10">HaeL-2018</strain>
    </source>
</reference>
<evidence type="ECO:0000313" key="11">
    <source>
        <dbReference type="Proteomes" id="UP000821853"/>
    </source>
</evidence>
<evidence type="ECO:0000256" key="1">
    <source>
        <dbReference type="ARBA" id="ARBA00004613"/>
    </source>
</evidence>
<dbReference type="InterPro" id="IPR000884">
    <property type="entry name" value="TSP1_rpt"/>
</dbReference>
<dbReference type="EMBL" id="JABSTR010000005">
    <property type="protein sequence ID" value="KAH9370071.1"/>
    <property type="molecule type" value="Genomic_DNA"/>
</dbReference>
<dbReference type="GO" id="GO:0004222">
    <property type="term" value="F:metalloendopeptidase activity"/>
    <property type="evidence" value="ECO:0007669"/>
    <property type="project" value="TreeGrafter"/>
</dbReference>
<evidence type="ECO:0000259" key="9">
    <source>
        <dbReference type="PROSITE" id="PS50900"/>
    </source>
</evidence>
<dbReference type="SUPFAM" id="SSF48726">
    <property type="entry name" value="Immunoglobulin"/>
    <property type="match status" value="1"/>
</dbReference>
<dbReference type="OMA" id="VECVHIR"/>
<evidence type="ECO:0000259" key="8">
    <source>
        <dbReference type="PROSITE" id="PS50835"/>
    </source>
</evidence>
<dbReference type="GO" id="GO:0031012">
    <property type="term" value="C:extracellular matrix"/>
    <property type="evidence" value="ECO:0007669"/>
    <property type="project" value="TreeGrafter"/>
</dbReference>
<dbReference type="Proteomes" id="UP000821853">
    <property type="component" value="Chromosome 3"/>
</dbReference>
<dbReference type="InterPro" id="IPR013783">
    <property type="entry name" value="Ig-like_fold"/>
</dbReference>
<dbReference type="OrthoDB" id="5948003at2759"/>
<feature type="region of interest" description="Disordered" evidence="7">
    <location>
        <begin position="477"/>
        <end position="501"/>
    </location>
</feature>
<dbReference type="PROSITE" id="PS50835">
    <property type="entry name" value="IG_LIKE"/>
    <property type="match status" value="1"/>
</dbReference>
<evidence type="ECO:0000256" key="4">
    <source>
        <dbReference type="ARBA" id="ARBA00022737"/>
    </source>
</evidence>
<comment type="subcellular location">
    <subcellularLocation>
        <location evidence="1">Secreted</location>
    </subcellularLocation>
</comment>
<evidence type="ECO:0000256" key="7">
    <source>
        <dbReference type="SAM" id="MobiDB-lite"/>
    </source>
</evidence>
<gene>
    <name evidence="10" type="ORF">HPB48_001948</name>
</gene>
<dbReference type="GO" id="GO:0005576">
    <property type="term" value="C:extracellular region"/>
    <property type="evidence" value="ECO:0007669"/>
    <property type="project" value="UniProtKB-SubCell"/>
</dbReference>
<dbReference type="InterPro" id="IPR003598">
    <property type="entry name" value="Ig_sub2"/>
</dbReference>
<dbReference type="Pfam" id="PF08686">
    <property type="entry name" value="PLAC"/>
    <property type="match status" value="1"/>
</dbReference>
<organism evidence="10 11">
    <name type="scientific">Haemaphysalis longicornis</name>
    <name type="common">Bush tick</name>
    <dbReference type="NCBI Taxonomy" id="44386"/>
    <lineage>
        <taxon>Eukaryota</taxon>
        <taxon>Metazoa</taxon>
        <taxon>Ecdysozoa</taxon>
        <taxon>Arthropoda</taxon>
        <taxon>Chelicerata</taxon>
        <taxon>Arachnida</taxon>
        <taxon>Acari</taxon>
        <taxon>Parasitiformes</taxon>
        <taxon>Ixodida</taxon>
        <taxon>Ixodoidea</taxon>
        <taxon>Ixodidae</taxon>
        <taxon>Haemaphysalinae</taxon>
        <taxon>Haemaphysalis</taxon>
    </lineage>
</organism>
<dbReference type="VEuPathDB" id="VectorBase:HLOH_063860"/>
<comment type="caution">
    <text evidence="10">The sequence shown here is derived from an EMBL/GenBank/DDBJ whole genome shotgun (WGS) entry which is preliminary data.</text>
</comment>
<dbReference type="InterPro" id="IPR007110">
    <property type="entry name" value="Ig-like_dom"/>
</dbReference>
<feature type="compositionally biased region" description="Basic residues" evidence="7">
    <location>
        <begin position="89"/>
        <end position="99"/>
    </location>
</feature>